<proteinExistence type="predicted"/>
<sequence length="388" mass="44098">MVSQLSPGPENNLFLSSLEALVKSEGTKTEVGTDAAPHTDWLRESKQKIRDRYMQRVQSRLESMEVHLRDQQYAIDDQAQLTSLLPGMTEISKDRIDAPQTRAISFQPIINQIKARRRDVERLAEQSEKKIEQMLLSLHSQLMSATKDEAYISEEWGKILTRILLPEIDTEIEAIKQKAAQIMKQRQQVQKTLATVLERLVDDSIQDIEGQIRALNKPGEASSSKSREPTAPKRPLNDSSSEDVVAKRPKSMDDPRPHTEVPPTVYIIYPRYNAVTIRKLLQAHAVCLRDYEIQKLEGAKNAILLLLNQEDGYFLGSISIMTTATTFADMEPFGLHHAQRTFFKIKEKHAGKKPTHCRHFLTHNLTPTTMQKIDDQTGGKIYQAIGHD</sequence>
<dbReference type="EMBL" id="NPHW01006576">
    <property type="protein sequence ID" value="OXV05694.1"/>
    <property type="molecule type" value="Genomic_DNA"/>
</dbReference>
<organism evidence="3 4">
    <name type="scientific">Elaphomyces granulatus</name>
    <dbReference type="NCBI Taxonomy" id="519963"/>
    <lineage>
        <taxon>Eukaryota</taxon>
        <taxon>Fungi</taxon>
        <taxon>Dikarya</taxon>
        <taxon>Ascomycota</taxon>
        <taxon>Pezizomycotina</taxon>
        <taxon>Eurotiomycetes</taxon>
        <taxon>Eurotiomycetidae</taxon>
        <taxon>Eurotiales</taxon>
        <taxon>Elaphomycetaceae</taxon>
        <taxon>Elaphomyces</taxon>
    </lineage>
</organism>
<dbReference type="Proteomes" id="UP000243515">
    <property type="component" value="Unassembled WGS sequence"/>
</dbReference>
<evidence type="ECO:0000256" key="1">
    <source>
        <dbReference type="SAM" id="Coils"/>
    </source>
</evidence>
<protein>
    <submittedName>
        <fullName evidence="3">Uncharacterized protein</fullName>
    </submittedName>
</protein>
<keyword evidence="1" id="KW-0175">Coiled coil</keyword>
<accession>A0A232LNM0</accession>
<comment type="caution">
    <text evidence="3">The sequence shown here is derived from an EMBL/GenBank/DDBJ whole genome shotgun (WGS) entry which is preliminary data.</text>
</comment>
<evidence type="ECO:0000313" key="4">
    <source>
        <dbReference type="Proteomes" id="UP000243515"/>
    </source>
</evidence>
<feature type="coiled-coil region" evidence="1">
    <location>
        <begin position="110"/>
        <end position="137"/>
    </location>
</feature>
<feature type="compositionally biased region" description="Basic and acidic residues" evidence="2">
    <location>
        <begin position="244"/>
        <end position="259"/>
    </location>
</feature>
<feature type="region of interest" description="Disordered" evidence="2">
    <location>
        <begin position="214"/>
        <end position="260"/>
    </location>
</feature>
<gene>
    <name evidence="3" type="ORF">Egran_06538</name>
</gene>
<keyword evidence="4" id="KW-1185">Reference proteome</keyword>
<evidence type="ECO:0000313" key="3">
    <source>
        <dbReference type="EMBL" id="OXV05694.1"/>
    </source>
</evidence>
<reference evidence="3 4" key="1">
    <citation type="journal article" date="2015" name="Environ. Microbiol.">
        <title>Metagenome sequence of Elaphomyces granulatus from sporocarp tissue reveals Ascomycota ectomycorrhizal fingerprints of genome expansion and a Proteobacteria-rich microbiome.</title>
        <authorList>
            <person name="Quandt C.A."/>
            <person name="Kohler A."/>
            <person name="Hesse C.N."/>
            <person name="Sharpton T.J."/>
            <person name="Martin F."/>
            <person name="Spatafora J.W."/>
        </authorList>
    </citation>
    <scope>NUCLEOTIDE SEQUENCE [LARGE SCALE GENOMIC DNA]</scope>
    <source>
        <strain evidence="3 4">OSC145934</strain>
    </source>
</reference>
<name>A0A232LNM0_9EURO</name>
<dbReference type="AlphaFoldDB" id="A0A232LNM0"/>
<evidence type="ECO:0000256" key="2">
    <source>
        <dbReference type="SAM" id="MobiDB-lite"/>
    </source>
</evidence>